<evidence type="ECO:0000313" key="2">
    <source>
        <dbReference type="Proteomes" id="UP000053144"/>
    </source>
</evidence>
<accession>A0A0L9VK26</accession>
<proteinExistence type="predicted"/>
<dbReference type="Proteomes" id="UP000053144">
    <property type="component" value="Chromosome 10"/>
</dbReference>
<name>A0A0L9VK26_PHAAN</name>
<evidence type="ECO:0000313" key="1">
    <source>
        <dbReference type="EMBL" id="KOM55343.1"/>
    </source>
</evidence>
<dbReference type="EMBL" id="CM003380">
    <property type="protein sequence ID" value="KOM55343.1"/>
    <property type="molecule type" value="Genomic_DNA"/>
</dbReference>
<dbReference type="Gramene" id="KOM55343">
    <property type="protein sequence ID" value="KOM55343"/>
    <property type="gene ID" value="LR48_Vigan10g123500"/>
</dbReference>
<protein>
    <submittedName>
        <fullName evidence="1">Uncharacterized protein</fullName>
    </submittedName>
</protein>
<organism evidence="1 2">
    <name type="scientific">Phaseolus angularis</name>
    <name type="common">Azuki bean</name>
    <name type="synonym">Vigna angularis</name>
    <dbReference type="NCBI Taxonomy" id="3914"/>
    <lineage>
        <taxon>Eukaryota</taxon>
        <taxon>Viridiplantae</taxon>
        <taxon>Streptophyta</taxon>
        <taxon>Embryophyta</taxon>
        <taxon>Tracheophyta</taxon>
        <taxon>Spermatophyta</taxon>
        <taxon>Magnoliopsida</taxon>
        <taxon>eudicotyledons</taxon>
        <taxon>Gunneridae</taxon>
        <taxon>Pentapetalae</taxon>
        <taxon>rosids</taxon>
        <taxon>fabids</taxon>
        <taxon>Fabales</taxon>
        <taxon>Fabaceae</taxon>
        <taxon>Papilionoideae</taxon>
        <taxon>50 kb inversion clade</taxon>
        <taxon>NPAAA clade</taxon>
        <taxon>indigoferoid/millettioid clade</taxon>
        <taxon>Phaseoleae</taxon>
        <taxon>Vigna</taxon>
    </lineage>
</organism>
<gene>
    <name evidence="1" type="ORF">LR48_Vigan10g123500</name>
</gene>
<sequence length="87" mass="9385">MAVRKHNVLIGAGPFTRKHRKASGLSFAKYKLKFQPSKAQATTTRKGGAATTVHGQCSGQAGVAAWTRQADVEIMEGETEKKKGRTQ</sequence>
<dbReference type="AlphaFoldDB" id="A0A0L9VK26"/>
<reference evidence="2" key="1">
    <citation type="journal article" date="2015" name="Proc. Natl. Acad. Sci. U.S.A.">
        <title>Genome sequencing of adzuki bean (Vigna angularis) provides insight into high starch and low fat accumulation and domestication.</title>
        <authorList>
            <person name="Yang K."/>
            <person name="Tian Z."/>
            <person name="Chen C."/>
            <person name="Luo L."/>
            <person name="Zhao B."/>
            <person name="Wang Z."/>
            <person name="Yu L."/>
            <person name="Li Y."/>
            <person name="Sun Y."/>
            <person name="Li W."/>
            <person name="Chen Y."/>
            <person name="Li Y."/>
            <person name="Zhang Y."/>
            <person name="Ai D."/>
            <person name="Zhao J."/>
            <person name="Shang C."/>
            <person name="Ma Y."/>
            <person name="Wu B."/>
            <person name="Wang M."/>
            <person name="Gao L."/>
            <person name="Sun D."/>
            <person name="Zhang P."/>
            <person name="Guo F."/>
            <person name="Wang W."/>
            <person name="Li Y."/>
            <person name="Wang J."/>
            <person name="Varshney R.K."/>
            <person name="Wang J."/>
            <person name="Ling H.Q."/>
            <person name="Wan P."/>
        </authorList>
    </citation>
    <scope>NUCLEOTIDE SEQUENCE</scope>
    <source>
        <strain evidence="2">cv. Jingnong 6</strain>
    </source>
</reference>